<feature type="compositionally biased region" description="Basic residues" evidence="1">
    <location>
        <begin position="307"/>
        <end position="325"/>
    </location>
</feature>
<dbReference type="OrthoDB" id="10006996at2759"/>
<organism evidence="4 5">
    <name type="scientific">Penaeus vannamei</name>
    <name type="common">Whiteleg shrimp</name>
    <name type="synonym">Litopenaeus vannamei</name>
    <dbReference type="NCBI Taxonomy" id="6689"/>
    <lineage>
        <taxon>Eukaryota</taxon>
        <taxon>Metazoa</taxon>
        <taxon>Ecdysozoa</taxon>
        <taxon>Arthropoda</taxon>
        <taxon>Crustacea</taxon>
        <taxon>Multicrustacea</taxon>
        <taxon>Malacostraca</taxon>
        <taxon>Eumalacostraca</taxon>
        <taxon>Eucarida</taxon>
        <taxon>Decapoda</taxon>
        <taxon>Dendrobranchiata</taxon>
        <taxon>Penaeoidea</taxon>
        <taxon>Penaeidae</taxon>
        <taxon>Penaeus</taxon>
    </lineage>
</organism>
<proteinExistence type="predicted"/>
<dbReference type="Proteomes" id="UP000283509">
    <property type="component" value="Unassembled WGS sequence"/>
</dbReference>
<dbReference type="PROSITE" id="PS50853">
    <property type="entry name" value="FN3"/>
    <property type="match status" value="1"/>
</dbReference>
<name>A0A423TFL6_PENVA</name>
<evidence type="ECO:0000259" key="3">
    <source>
        <dbReference type="PROSITE" id="PS50853"/>
    </source>
</evidence>
<evidence type="ECO:0000256" key="1">
    <source>
        <dbReference type="SAM" id="MobiDB-lite"/>
    </source>
</evidence>
<dbReference type="PANTHER" id="PTHR23278">
    <property type="entry name" value="SIDESTEP PROTEIN"/>
    <property type="match status" value="1"/>
</dbReference>
<dbReference type="PROSITE" id="PS50835">
    <property type="entry name" value="IG_LIKE"/>
    <property type="match status" value="1"/>
</dbReference>
<feature type="compositionally biased region" description="Low complexity" evidence="1">
    <location>
        <begin position="231"/>
        <end position="248"/>
    </location>
</feature>
<feature type="region of interest" description="Disordered" evidence="1">
    <location>
        <begin position="58"/>
        <end position="79"/>
    </location>
</feature>
<protein>
    <submittedName>
        <fullName evidence="4">Putative nephrin isoform X3</fullName>
    </submittedName>
</protein>
<comment type="caution">
    <text evidence="4">The sequence shown here is derived from an EMBL/GenBank/DDBJ whole genome shotgun (WGS) entry which is preliminary data.</text>
</comment>
<dbReference type="Gene3D" id="2.60.40.10">
    <property type="entry name" value="Immunoglobulins"/>
    <property type="match status" value="1"/>
</dbReference>
<feature type="compositionally biased region" description="Low complexity" evidence="1">
    <location>
        <begin position="58"/>
        <end position="67"/>
    </location>
</feature>
<feature type="region of interest" description="Disordered" evidence="1">
    <location>
        <begin position="227"/>
        <end position="248"/>
    </location>
</feature>
<dbReference type="InterPro" id="IPR036116">
    <property type="entry name" value="FN3_sf"/>
</dbReference>
<dbReference type="InterPro" id="IPR013783">
    <property type="entry name" value="Ig-like_fold"/>
</dbReference>
<feature type="domain" description="Fibronectin type-III" evidence="3">
    <location>
        <begin position="188"/>
        <end position="304"/>
    </location>
</feature>
<dbReference type="EMBL" id="QCYY01001797">
    <property type="protein sequence ID" value="ROT75238.1"/>
    <property type="molecule type" value="Genomic_DNA"/>
</dbReference>
<dbReference type="SUPFAM" id="SSF48726">
    <property type="entry name" value="Immunoglobulin"/>
    <property type="match status" value="1"/>
</dbReference>
<dbReference type="CDD" id="cd00063">
    <property type="entry name" value="FN3"/>
    <property type="match status" value="1"/>
</dbReference>
<reference evidence="4 5" key="1">
    <citation type="submission" date="2018-04" db="EMBL/GenBank/DDBJ databases">
        <authorList>
            <person name="Zhang X."/>
            <person name="Yuan J."/>
            <person name="Li F."/>
            <person name="Xiang J."/>
        </authorList>
    </citation>
    <scope>NUCLEOTIDE SEQUENCE [LARGE SCALE GENOMIC DNA]</scope>
    <source>
        <tissue evidence="4">Muscle</tissue>
    </source>
</reference>
<keyword evidence="5" id="KW-1185">Reference proteome</keyword>
<accession>A0A423TFL6</accession>
<sequence>MIPPPPPISIHPPSPLPPLLPPSPIPIPPPSQPPPPPPHLLYTFPLLSPLPPLLHPSPTSFTPSLPTSFPPFPPTPTSPFPPSPTPFLRPVCAPDQQWTYGGGSDRAVHVRCRVNAHPEAHTYRWAFNTSTETVYIPRNRTRKQGKNTSVMSYTPASQQDYGTLLCWGAQPGRHAGEPVRLPRHARSAPAPVHNCSVWHNASGAGEVVVACQPGWDGGLPQTFTLEVRKTSSSPSSSSGSRASPPSASLGLSLASLTEQDEPHFTVTGLSPGTEYILSVVSSNSQGAAPPTHLLHYTPIDVAEKRLSAHQRRPQRQHRVQRRRGRGQGGQGGKVYTPTPAQREHADEGGFEQLRPDLIMVKEESSEGAGGRQGVASPPSRPVSFAPVRSSFAVDESEARLDGVRSPPSPRRPVSLPGPPPPPPTRTPPP</sequence>
<evidence type="ECO:0000313" key="5">
    <source>
        <dbReference type="Proteomes" id="UP000283509"/>
    </source>
</evidence>
<dbReference type="InterPro" id="IPR003961">
    <property type="entry name" value="FN3_dom"/>
</dbReference>
<dbReference type="InterPro" id="IPR007110">
    <property type="entry name" value="Ig-like_dom"/>
</dbReference>
<feature type="region of interest" description="Disordered" evidence="1">
    <location>
        <begin position="306"/>
        <end position="429"/>
    </location>
</feature>
<gene>
    <name evidence="4" type="ORF">C7M84_006225</name>
</gene>
<dbReference type="InterPro" id="IPR036179">
    <property type="entry name" value="Ig-like_dom_sf"/>
</dbReference>
<feature type="compositionally biased region" description="Pro residues" evidence="1">
    <location>
        <begin position="406"/>
        <end position="429"/>
    </location>
</feature>
<dbReference type="SUPFAM" id="SSF49265">
    <property type="entry name" value="Fibronectin type III"/>
    <property type="match status" value="1"/>
</dbReference>
<dbReference type="PRINTS" id="PR01217">
    <property type="entry name" value="PRICHEXTENSN"/>
</dbReference>
<dbReference type="AlphaFoldDB" id="A0A423TFL6"/>
<feature type="compositionally biased region" description="Pro residues" evidence="1">
    <location>
        <begin position="1"/>
        <end position="39"/>
    </location>
</feature>
<feature type="region of interest" description="Disordered" evidence="1">
    <location>
        <begin position="1"/>
        <end position="41"/>
    </location>
</feature>
<feature type="compositionally biased region" description="Pro residues" evidence="1">
    <location>
        <begin position="68"/>
        <end position="79"/>
    </location>
</feature>
<feature type="domain" description="Ig-like" evidence="2">
    <location>
        <begin position="84"/>
        <end position="166"/>
    </location>
</feature>
<dbReference type="SMART" id="SM00060">
    <property type="entry name" value="FN3"/>
    <property type="match status" value="1"/>
</dbReference>
<evidence type="ECO:0000313" key="4">
    <source>
        <dbReference type="EMBL" id="ROT75238.1"/>
    </source>
</evidence>
<dbReference type="PANTHER" id="PTHR23278:SF19">
    <property type="entry name" value="OBSCURIN"/>
    <property type="match status" value="1"/>
</dbReference>
<evidence type="ECO:0000259" key="2">
    <source>
        <dbReference type="PROSITE" id="PS50835"/>
    </source>
</evidence>
<reference evidence="4 5" key="2">
    <citation type="submission" date="2019-01" db="EMBL/GenBank/DDBJ databases">
        <title>The decoding of complex shrimp genome reveals the adaptation for benthos swimmer, frequently molting mechanism and breeding impact on genome.</title>
        <authorList>
            <person name="Sun Y."/>
            <person name="Gao Y."/>
            <person name="Yu Y."/>
        </authorList>
    </citation>
    <scope>NUCLEOTIDE SEQUENCE [LARGE SCALE GENOMIC DNA]</scope>
    <source>
        <tissue evidence="4">Muscle</tissue>
    </source>
</reference>